<proteinExistence type="predicted"/>
<feature type="non-terminal residue" evidence="2">
    <location>
        <position position="674"/>
    </location>
</feature>
<feature type="compositionally biased region" description="Basic residues" evidence="1">
    <location>
        <begin position="146"/>
        <end position="164"/>
    </location>
</feature>
<feature type="compositionally biased region" description="Basic and acidic residues" evidence="1">
    <location>
        <begin position="607"/>
        <end position="626"/>
    </location>
</feature>
<organism evidence="2 3">
    <name type="scientific">Tolypocladium capitatum</name>
    <dbReference type="NCBI Taxonomy" id="45235"/>
    <lineage>
        <taxon>Eukaryota</taxon>
        <taxon>Fungi</taxon>
        <taxon>Dikarya</taxon>
        <taxon>Ascomycota</taxon>
        <taxon>Pezizomycotina</taxon>
        <taxon>Sordariomycetes</taxon>
        <taxon>Hypocreomycetidae</taxon>
        <taxon>Hypocreales</taxon>
        <taxon>Ophiocordycipitaceae</taxon>
        <taxon>Tolypocladium</taxon>
    </lineage>
</organism>
<comment type="caution">
    <text evidence="2">The sequence shown here is derived from an EMBL/GenBank/DDBJ whole genome shotgun (WGS) entry which is preliminary data.</text>
</comment>
<reference evidence="2 3" key="1">
    <citation type="submission" date="2017-08" db="EMBL/GenBank/DDBJ databases">
        <title>Harnessing the power of phylogenomics to disentangle the directionality and signatures of interkingdom host jumping in the parasitic fungal genus Tolypocladium.</title>
        <authorList>
            <person name="Quandt C.A."/>
            <person name="Patterson W."/>
            <person name="Spatafora J.W."/>
        </authorList>
    </citation>
    <scope>NUCLEOTIDE SEQUENCE [LARGE SCALE GENOMIC DNA]</scope>
    <source>
        <strain evidence="2 3">CBS 113982</strain>
    </source>
</reference>
<evidence type="ECO:0000256" key="1">
    <source>
        <dbReference type="SAM" id="MobiDB-lite"/>
    </source>
</evidence>
<feature type="compositionally biased region" description="Basic and acidic residues" evidence="1">
    <location>
        <begin position="541"/>
        <end position="558"/>
    </location>
</feature>
<evidence type="ECO:0000313" key="3">
    <source>
        <dbReference type="Proteomes" id="UP000236621"/>
    </source>
</evidence>
<dbReference type="Proteomes" id="UP000236621">
    <property type="component" value="Unassembled WGS sequence"/>
</dbReference>
<feature type="compositionally biased region" description="Polar residues" evidence="1">
    <location>
        <begin position="289"/>
        <end position="301"/>
    </location>
</feature>
<feature type="compositionally biased region" description="Basic and acidic residues" evidence="1">
    <location>
        <begin position="88"/>
        <end position="99"/>
    </location>
</feature>
<feature type="compositionally biased region" description="Basic and acidic residues" evidence="1">
    <location>
        <begin position="583"/>
        <end position="597"/>
    </location>
</feature>
<dbReference type="EMBL" id="NRSZ01001142">
    <property type="protein sequence ID" value="PNY23115.1"/>
    <property type="molecule type" value="Genomic_DNA"/>
</dbReference>
<feature type="region of interest" description="Disordered" evidence="1">
    <location>
        <begin position="130"/>
        <end position="166"/>
    </location>
</feature>
<feature type="region of interest" description="Disordered" evidence="1">
    <location>
        <begin position="491"/>
        <end position="674"/>
    </location>
</feature>
<protein>
    <submittedName>
        <fullName evidence="2">Uncharacterized protein</fullName>
    </submittedName>
</protein>
<feature type="region of interest" description="Disordered" evidence="1">
    <location>
        <begin position="409"/>
        <end position="457"/>
    </location>
</feature>
<feature type="compositionally biased region" description="Polar residues" evidence="1">
    <location>
        <begin position="498"/>
        <end position="509"/>
    </location>
</feature>
<evidence type="ECO:0000313" key="2">
    <source>
        <dbReference type="EMBL" id="PNY23115.1"/>
    </source>
</evidence>
<sequence>MRNIKWRNLDPRRERAMVRARHGMHGYLPAAAPLLAIEVVNELALRHAGWREALSEVGIHSYSLLSARRRSRPGQNASGPASRPPTRLARDIDGQDPVKHATACPRRLIHRVLLVPTRSQPGAGHSCRIASLARTQHNSNHDQLPRRRHRRATKGRATKGRATKSRSTATIAGWGAAVGGAQPRRQPGDVIGSRAGQTAVGCCGLLWAAVAQAAVGPASGKDTGSRTLPAAADPAGFAHFNSSPFNRFNQLVSPHPSPRLAAPSPLSSPFTDARRRRPARPIAVPSAPGTGSDTRSPCNRSVSEPVVPFRPDVHVHVTCTCFESYASSTPAPCAATPSPRARLLAVAQTSSRQSVIALTGASLLRSGHHLQSRGFWFGPWPCHADPSQHREARRRHRVLRYRHMESLHRKLSRENGPRDDSAMGRFPQSRHSPAGSKCVDVGGSDDLSGLRPGRNIQDAEREVVDHLFGTRIASSKPSNPRTPRKNIRKYLETRQSHTKVTPESVSHATATAGEQDGGFIDPVTNRRVTSSSDGAMASATRKSEDVAEDTSKTSEDGKGPNQYEDLPKYSSTTLDNPNAPRKLTAEEKSKEYKDLGEYKPVQWNEPDGLREPTPEEKSKEYKDLGEYKPVQWNEPDGLRKPTPEEESKVYNDLDKYEPVSWNEPDGLLKPTPEE</sequence>
<keyword evidence="3" id="KW-1185">Reference proteome</keyword>
<feature type="region of interest" description="Disordered" evidence="1">
    <location>
        <begin position="249"/>
        <end position="301"/>
    </location>
</feature>
<feature type="region of interest" description="Disordered" evidence="1">
    <location>
        <begin position="68"/>
        <end position="99"/>
    </location>
</feature>
<gene>
    <name evidence="2" type="ORF">TCAP_06936</name>
</gene>
<feature type="compositionally biased region" description="Basic and acidic residues" evidence="1">
    <location>
        <begin position="636"/>
        <end position="657"/>
    </location>
</feature>
<accession>A0A2K3Q6A9</accession>
<feature type="compositionally biased region" description="Basic and acidic residues" evidence="1">
    <location>
        <begin position="409"/>
        <end position="422"/>
    </location>
</feature>
<dbReference type="OrthoDB" id="3946750at2759"/>
<dbReference type="AlphaFoldDB" id="A0A2K3Q6A9"/>
<name>A0A2K3Q6A9_9HYPO</name>
<dbReference type="STRING" id="45235.A0A2K3Q6A9"/>
<feature type="compositionally biased region" description="Low complexity" evidence="1">
    <location>
        <begin position="258"/>
        <end position="269"/>
    </location>
</feature>